<dbReference type="OrthoDB" id="2684803at2759"/>
<keyword evidence="1" id="KW-1133">Transmembrane helix</keyword>
<comment type="caution">
    <text evidence="2">The sequence shown here is derived from an EMBL/GenBank/DDBJ whole genome shotgun (WGS) entry which is preliminary data.</text>
</comment>
<dbReference type="GeneID" id="64703917"/>
<keyword evidence="1" id="KW-0812">Transmembrane</keyword>
<keyword evidence="3" id="KW-1185">Reference proteome</keyword>
<feature type="transmembrane region" description="Helical" evidence="1">
    <location>
        <begin position="113"/>
        <end position="132"/>
    </location>
</feature>
<keyword evidence="1" id="KW-0472">Membrane</keyword>
<accession>A0A9P7F5M3</accession>
<feature type="transmembrane region" description="Helical" evidence="1">
    <location>
        <begin position="62"/>
        <end position="80"/>
    </location>
</feature>
<reference evidence="2" key="1">
    <citation type="journal article" date="2020" name="New Phytol.">
        <title>Comparative genomics reveals dynamic genome evolution in host specialist ectomycorrhizal fungi.</title>
        <authorList>
            <person name="Lofgren L.A."/>
            <person name="Nguyen N.H."/>
            <person name="Vilgalys R."/>
            <person name="Ruytinx J."/>
            <person name="Liao H.L."/>
            <person name="Branco S."/>
            <person name="Kuo A."/>
            <person name="LaButti K."/>
            <person name="Lipzen A."/>
            <person name="Andreopoulos W."/>
            <person name="Pangilinan J."/>
            <person name="Riley R."/>
            <person name="Hundley H."/>
            <person name="Na H."/>
            <person name="Barry K."/>
            <person name="Grigoriev I.V."/>
            <person name="Stajich J.E."/>
            <person name="Kennedy P.G."/>
        </authorList>
    </citation>
    <scope>NUCLEOTIDE SEQUENCE</scope>
    <source>
        <strain evidence="2">FC423</strain>
    </source>
</reference>
<feature type="transmembrane region" description="Helical" evidence="1">
    <location>
        <begin position="182"/>
        <end position="209"/>
    </location>
</feature>
<dbReference type="Proteomes" id="UP000823399">
    <property type="component" value="Unassembled WGS sequence"/>
</dbReference>
<feature type="transmembrane region" description="Helical" evidence="1">
    <location>
        <begin position="221"/>
        <end position="242"/>
    </location>
</feature>
<evidence type="ECO:0000313" key="2">
    <source>
        <dbReference type="EMBL" id="KAG2106189.1"/>
    </source>
</evidence>
<sequence>MEHSMAASIFWKPDEMKEMTAELAARTLQDMMELWMEHVPSSMISVYSPPSRIPKSPWPTRSALDVNALVAMFWIPFIMLDRLKHVYVDGLVNGVDIRRFTDDFSTQAKAQTTVASVIMAVNASILAVPGLGTQLATKVLCSISFVLCVYCIVGCTIAQQLVQRLRYLDFSAYYLQEEMGTFAILASIPMFTFLMSLAFAIIGVLAGIFTVEFGLPLSARIGCGLILIVGGGLVIPLTMASFGPGLIR</sequence>
<feature type="transmembrane region" description="Helical" evidence="1">
    <location>
        <begin position="139"/>
        <end position="162"/>
    </location>
</feature>
<dbReference type="RefSeq" id="XP_041291499.1">
    <property type="nucleotide sequence ID" value="XM_041441658.1"/>
</dbReference>
<name>A0A9P7F5M3_9AGAM</name>
<evidence type="ECO:0000256" key="1">
    <source>
        <dbReference type="SAM" id="Phobius"/>
    </source>
</evidence>
<dbReference type="EMBL" id="JABBWM010000036">
    <property type="protein sequence ID" value="KAG2106189.1"/>
    <property type="molecule type" value="Genomic_DNA"/>
</dbReference>
<protein>
    <submittedName>
        <fullName evidence="2">Uncharacterized protein</fullName>
    </submittedName>
</protein>
<organism evidence="2 3">
    <name type="scientific">Suillus discolor</name>
    <dbReference type="NCBI Taxonomy" id="1912936"/>
    <lineage>
        <taxon>Eukaryota</taxon>
        <taxon>Fungi</taxon>
        <taxon>Dikarya</taxon>
        <taxon>Basidiomycota</taxon>
        <taxon>Agaricomycotina</taxon>
        <taxon>Agaricomycetes</taxon>
        <taxon>Agaricomycetidae</taxon>
        <taxon>Boletales</taxon>
        <taxon>Suillineae</taxon>
        <taxon>Suillaceae</taxon>
        <taxon>Suillus</taxon>
    </lineage>
</organism>
<gene>
    <name evidence="2" type="ORF">F5147DRAFT_775002</name>
</gene>
<evidence type="ECO:0000313" key="3">
    <source>
        <dbReference type="Proteomes" id="UP000823399"/>
    </source>
</evidence>
<dbReference type="AlphaFoldDB" id="A0A9P7F5M3"/>
<proteinExistence type="predicted"/>